<dbReference type="PANTHER" id="PTHR43201">
    <property type="entry name" value="ACYL-COA SYNTHETASE"/>
    <property type="match status" value="1"/>
</dbReference>
<dbReference type="InterPro" id="IPR000873">
    <property type="entry name" value="AMP-dep_synth/lig_dom"/>
</dbReference>
<gene>
    <name evidence="5" type="ORF">CTheo_6811</name>
</gene>
<comment type="caution">
    <text evidence="5">The sequence shown here is derived from an EMBL/GenBank/DDBJ whole genome shotgun (WGS) entry which is preliminary data.</text>
</comment>
<dbReference type="SUPFAM" id="SSF56801">
    <property type="entry name" value="Acetyl-CoA synthetase-like"/>
    <property type="match status" value="1"/>
</dbReference>
<feature type="region of interest" description="Disordered" evidence="3">
    <location>
        <begin position="1"/>
        <end position="21"/>
    </location>
</feature>
<dbReference type="EMBL" id="SSOP01000234">
    <property type="protein sequence ID" value="KAB5589737.1"/>
    <property type="molecule type" value="Genomic_DNA"/>
</dbReference>
<accession>A0A5N5QEI8</accession>
<feature type="domain" description="AMP-dependent synthetase/ligase" evidence="4">
    <location>
        <begin position="93"/>
        <end position="374"/>
    </location>
</feature>
<dbReference type="AlphaFoldDB" id="A0A5N5QEI8"/>
<name>A0A5N5QEI8_9AGAM</name>
<evidence type="ECO:0000313" key="6">
    <source>
        <dbReference type="Proteomes" id="UP000383932"/>
    </source>
</evidence>
<dbReference type="Proteomes" id="UP000383932">
    <property type="component" value="Unassembled WGS sequence"/>
</dbReference>
<dbReference type="OrthoDB" id="3220340at2759"/>
<evidence type="ECO:0000256" key="2">
    <source>
        <dbReference type="ARBA" id="ARBA00022598"/>
    </source>
</evidence>
<protein>
    <submittedName>
        <fullName evidence="5">Potassium voltage-gated channel subfamily H member 2</fullName>
    </submittedName>
</protein>
<comment type="similarity">
    <text evidence="1">Belongs to the ATP-dependent AMP-binding enzyme family.</text>
</comment>
<keyword evidence="2" id="KW-0436">Ligase</keyword>
<evidence type="ECO:0000256" key="3">
    <source>
        <dbReference type="SAM" id="MobiDB-lite"/>
    </source>
</evidence>
<organism evidence="5 6">
    <name type="scientific">Ceratobasidium theobromae</name>
    <dbReference type="NCBI Taxonomy" id="1582974"/>
    <lineage>
        <taxon>Eukaryota</taxon>
        <taxon>Fungi</taxon>
        <taxon>Dikarya</taxon>
        <taxon>Basidiomycota</taxon>
        <taxon>Agaricomycotina</taxon>
        <taxon>Agaricomycetes</taxon>
        <taxon>Cantharellales</taxon>
        <taxon>Ceratobasidiaceae</taxon>
        <taxon>Ceratobasidium</taxon>
    </lineage>
</organism>
<dbReference type="Gene3D" id="3.40.50.12780">
    <property type="entry name" value="N-terminal domain of ligase-like"/>
    <property type="match status" value="1"/>
</dbReference>
<dbReference type="GO" id="GO:0031956">
    <property type="term" value="F:medium-chain fatty acid-CoA ligase activity"/>
    <property type="evidence" value="ECO:0007669"/>
    <property type="project" value="TreeGrafter"/>
</dbReference>
<dbReference type="GO" id="GO:0006631">
    <property type="term" value="P:fatty acid metabolic process"/>
    <property type="evidence" value="ECO:0007669"/>
    <property type="project" value="TreeGrafter"/>
</dbReference>
<dbReference type="InterPro" id="IPR042099">
    <property type="entry name" value="ANL_N_sf"/>
</dbReference>
<keyword evidence="6" id="KW-1185">Reference proteome</keyword>
<evidence type="ECO:0000313" key="5">
    <source>
        <dbReference type="EMBL" id="KAB5589737.1"/>
    </source>
</evidence>
<dbReference type="Pfam" id="PF00501">
    <property type="entry name" value="AMP-binding"/>
    <property type="match status" value="1"/>
</dbReference>
<reference evidence="5 6" key="1">
    <citation type="journal article" date="2019" name="Fungal Biol. Biotechnol.">
        <title>Draft genome sequence of fastidious pathogen Ceratobasidium theobromae, which causes vascular-streak dieback in Theobroma cacao.</title>
        <authorList>
            <person name="Ali S.S."/>
            <person name="Asman A."/>
            <person name="Shao J."/>
            <person name="Firmansyah A.P."/>
            <person name="Susilo A.W."/>
            <person name="Rosmana A."/>
            <person name="McMahon P."/>
            <person name="Junaid M."/>
            <person name="Guest D."/>
            <person name="Kheng T.Y."/>
            <person name="Meinhardt L.W."/>
            <person name="Bailey B.A."/>
        </authorList>
    </citation>
    <scope>NUCLEOTIDE SEQUENCE [LARGE SCALE GENOMIC DNA]</scope>
    <source>
        <strain evidence="5 6">CT2</strain>
    </source>
</reference>
<sequence length="618" mass="67280">MVLTPIAASSSRPTPYSGPRDGDPLTEAELSLLLAIPRAAQTTPNGTLFRLPLGPDPSLGWVDVTCAETYSIVSRLAASWRTRLSKILDEPEPKVGPGIIICILAQPSVHALFHLFAFWALGCTVQYVCTYMGNEIVDSNIRQSGCKVILYSGANEDWLRSQDQFDGALVELPENEYAHRLAQKEKEGSSEPVPAWPKPQRPTPAVIIQSSASTGTPKLLRFSLYYYTIGHPFNCQKYLSLGHPQGRGGKTPFTHPLLSVTPPFWQGFFIPLFVHLATATPLAIAHISDISTFTSEHLVDWARGLDVGGITCSTAMLRNMATSTVEANAEFLQSMYLIRITGSALGDAKSALFEKHNIPVTNIFGMSELVRLMSASHAPLTHLRPFPDVPPPLVVPVSEPDADGLRQVQLWHTASTSPALAHHMAYGGVPLKLEPFPGEGPHHGEAALNWGDIFQEVRVGSTSTSSEIAYMHIGRADDHIRLGGTGRGGITASKYELELGAMVEAQLGMTPDAVQLFGTGYSCTALVVQFAQWSNEAMDKLASVVEQVNANQGLERNVRVHPGKRMLVVGLDGIVCGPGAERVQECSRLMVTHKRTLQRWRNVQAFKAWLDGLDFGEP</sequence>
<proteinExistence type="inferred from homology"/>
<evidence type="ECO:0000256" key="1">
    <source>
        <dbReference type="ARBA" id="ARBA00006432"/>
    </source>
</evidence>
<dbReference type="PANTHER" id="PTHR43201:SF5">
    <property type="entry name" value="MEDIUM-CHAIN ACYL-COA LIGASE ACSF2, MITOCHONDRIAL"/>
    <property type="match status" value="1"/>
</dbReference>
<evidence type="ECO:0000259" key="4">
    <source>
        <dbReference type="Pfam" id="PF00501"/>
    </source>
</evidence>